<dbReference type="RefSeq" id="WP_263796955.1">
    <property type="nucleotide sequence ID" value="NZ_AP027141.1"/>
</dbReference>
<gene>
    <name evidence="1" type="ORF">Microterr_30320</name>
</gene>
<evidence type="ECO:0000313" key="2">
    <source>
        <dbReference type="Proteomes" id="UP001317779"/>
    </source>
</evidence>
<keyword evidence="2" id="KW-1185">Reference proteome</keyword>
<dbReference type="Gene3D" id="1.10.357.10">
    <property type="entry name" value="Tetracycline Repressor, domain 2"/>
    <property type="match status" value="1"/>
</dbReference>
<dbReference type="InterPro" id="IPR009057">
    <property type="entry name" value="Homeodomain-like_sf"/>
</dbReference>
<evidence type="ECO:0000313" key="1">
    <source>
        <dbReference type="EMBL" id="BDV32372.1"/>
    </source>
</evidence>
<reference evidence="1 2" key="1">
    <citation type="submission" date="2022-12" db="EMBL/GenBank/DDBJ databases">
        <title>Microbacterium terricola strain KV-448 chromosome, complete genome.</title>
        <authorList>
            <person name="Oshima T."/>
            <person name="Moriya T."/>
            <person name="Bessho Y."/>
        </authorList>
    </citation>
    <scope>NUCLEOTIDE SEQUENCE [LARGE SCALE GENOMIC DNA]</scope>
    <source>
        <strain evidence="1 2">KV-448</strain>
    </source>
</reference>
<dbReference type="SUPFAM" id="SSF46689">
    <property type="entry name" value="Homeodomain-like"/>
    <property type="match status" value="1"/>
</dbReference>
<accession>A0ABM8E3M3</accession>
<proteinExistence type="predicted"/>
<organism evidence="1 2">
    <name type="scientific">Microbacterium terricola</name>
    <dbReference type="NCBI Taxonomy" id="344163"/>
    <lineage>
        <taxon>Bacteria</taxon>
        <taxon>Bacillati</taxon>
        <taxon>Actinomycetota</taxon>
        <taxon>Actinomycetes</taxon>
        <taxon>Micrococcales</taxon>
        <taxon>Microbacteriaceae</taxon>
        <taxon>Microbacterium</taxon>
    </lineage>
</organism>
<sequence length="193" mass="20747">MEREDPRWTRSRAALIAAVTTLLDEGRAPSITDIVATAGVSRPTFYQHFGDVPTACGAAGLERLRSQFESIPGPVDSGQGEDEVIATMTRLLEHLLAHRVFYCAVLNEAGERALTEGIVAFLVDRIVHVSPFGARLRARPGPHTSDRVTALAAGLVWLIIGWLTRDEPEPAAQMAARVIAVISFFTGASDASA</sequence>
<name>A0ABM8E3M3_9MICO</name>
<protein>
    <submittedName>
        <fullName evidence="1">TetR family transcriptional regulator</fullName>
    </submittedName>
</protein>
<dbReference type="Proteomes" id="UP001317779">
    <property type="component" value="Chromosome"/>
</dbReference>
<dbReference type="EMBL" id="AP027141">
    <property type="protein sequence ID" value="BDV32372.1"/>
    <property type="molecule type" value="Genomic_DNA"/>
</dbReference>